<evidence type="ECO:0000313" key="2">
    <source>
        <dbReference type="EMBL" id="KAF1951688.1"/>
    </source>
</evidence>
<protein>
    <submittedName>
        <fullName evidence="2">Uncharacterized protein</fullName>
    </submittedName>
</protein>
<accession>A0A6A5TH54</accession>
<evidence type="ECO:0000313" key="3">
    <source>
        <dbReference type="Proteomes" id="UP000800035"/>
    </source>
</evidence>
<dbReference type="EMBL" id="ML977015">
    <property type="protein sequence ID" value="KAF1951688.1"/>
    <property type="molecule type" value="Genomic_DNA"/>
</dbReference>
<proteinExistence type="predicted"/>
<keyword evidence="3" id="KW-1185">Reference proteome</keyword>
<evidence type="ECO:0000256" key="1">
    <source>
        <dbReference type="SAM" id="MobiDB-lite"/>
    </source>
</evidence>
<dbReference type="Proteomes" id="UP000800035">
    <property type="component" value="Unassembled WGS sequence"/>
</dbReference>
<organism evidence="2 3">
    <name type="scientific">Byssothecium circinans</name>
    <dbReference type="NCBI Taxonomy" id="147558"/>
    <lineage>
        <taxon>Eukaryota</taxon>
        <taxon>Fungi</taxon>
        <taxon>Dikarya</taxon>
        <taxon>Ascomycota</taxon>
        <taxon>Pezizomycotina</taxon>
        <taxon>Dothideomycetes</taxon>
        <taxon>Pleosporomycetidae</taxon>
        <taxon>Pleosporales</taxon>
        <taxon>Massarineae</taxon>
        <taxon>Massarinaceae</taxon>
        <taxon>Byssothecium</taxon>
    </lineage>
</organism>
<gene>
    <name evidence="2" type="ORF">CC80DRAFT_191633</name>
</gene>
<sequence length="169" mass="18036">MGKKEKSCIPFTFPIILPMAKKKSLHPGSVPRSSSDIPSTARGPPTPDYRIGTFTASCIMPLTTGLHAMSCNASHLTGNRLCMYFDVARPAIPSRHATPKPHSLCMERISSADLAFAAFKNRVETGAAALQKRPAGIGASVHAREILRDGGVGASSRSAFSAMLDERLE</sequence>
<feature type="region of interest" description="Disordered" evidence="1">
    <location>
        <begin position="24"/>
        <end position="46"/>
    </location>
</feature>
<name>A0A6A5TH54_9PLEO</name>
<dbReference type="AlphaFoldDB" id="A0A6A5TH54"/>
<reference evidence="2" key="1">
    <citation type="journal article" date="2020" name="Stud. Mycol.">
        <title>101 Dothideomycetes genomes: a test case for predicting lifestyles and emergence of pathogens.</title>
        <authorList>
            <person name="Haridas S."/>
            <person name="Albert R."/>
            <person name="Binder M."/>
            <person name="Bloem J."/>
            <person name="Labutti K."/>
            <person name="Salamov A."/>
            <person name="Andreopoulos B."/>
            <person name="Baker S."/>
            <person name="Barry K."/>
            <person name="Bills G."/>
            <person name="Bluhm B."/>
            <person name="Cannon C."/>
            <person name="Castanera R."/>
            <person name="Culley D."/>
            <person name="Daum C."/>
            <person name="Ezra D."/>
            <person name="Gonzalez J."/>
            <person name="Henrissat B."/>
            <person name="Kuo A."/>
            <person name="Liang C."/>
            <person name="Lipzen A."/>
            <person name="Lutzoni F."/>
            <person name="Magnuson J."/>
            <person name="Mondo S."/>
            <person name="Nolan M."/>
            <person name="Ohm R."/>
            <person name="Pangilinan J."/>
            <person name="Park H.-J."/>
            <person name="Ramirez L."/>
            <person name="Alfaro M."/>
            <person name="Sun H."/>
            <person name="Tritt A."/>
            <person name="Yoshinaga Y."/>
            <person name="Zwiers L.-H."/>
            <person name="Turgeon B."/>
            <person name="Goodwin S."/>
            <person name="Spatafora J."/>
            <person name="Crous P."/>
            <person name="Grigoriev I."/>
        </authorList>
    </citation>
    <scope>NUCLEOTIDE SEQUENCE</scope>
    <source>
        <strain evidence="2">CBS 675.92</strain>
    </source>
</reference>